<accession>A0ABW9RR59</accession>
<sequence length="184" mass="21275">MIQFNSIKPIFKIPLKYGLIGSLFGIILIVVLFYSNRHPLLIPPMFDFRIILFGLFIFFGLKEFREYHNGGILNFWQGMVISFIMYMMIGIVVGLFIIAFSNLVPEFLEGYITGTIKGMELEKSRLLTEGNITISEEEYSRQMMLLKETSPALLAVDYIIKSCFIGFFLAIIISVILRRTEKRF</sequence>
<evidence type="ECO:0000256" key="1">
    <source>
        <dbReference type="SAM" id="Phobius"/>
    </source>
</evidence>
<keyword evidence="3" id="KW-1185">Reference proteome</keyword>
<proteinExistence type="predicted"/>
<dbReference type="Proteomes" id="UP000798808">
    <property type="component" value="Unassembled WGS sequence"/>
</dbReference>
<keyword evidence="1" id="KW-0812">Transmembrane</keyword>
<feature type="transmembrane region" description="Helical" evidence="1">
    <location>
        <begin position="158"/>
        <end position="177"/>
    </location>
</feature>
<dbReference type="Pfam" id="PF13858">
    <property type="entry name" value="DUF4199"/>
    <property type="match status" value="1"/>
</dbReference>
<organism evidence="2 3">
    <name type="scientific">Fulvivirga kasyanovii</name>
    <dbReference type="NCBI Taxonomy" id="396812"/>
    <lineage>
        <taxon>Bacteria</taxon>
        <taxon>Pseudomonadati</taxon>
        <taxon>Bacteroidota</taxon>
        <taxon>Cytophagia</taxon>
        <taxon>Cytophagales</taxon>
        <taxon>Fulvivirgaceae</taxon>
        <taxon>Fulvivirga</taxon>
    </lineage>
</organism>
<dbReference type="InterPro" id="IPR025250">
    <property type="entry name" value="DUF4199"/>
</dbReference>
<name>A0ABW9RR59_9BACT</name>
<protein>
    <submittedName>
        <fullName evidence="2">DUF4199 domain-containing protein</fullName>
    </submittedName>
</protein>
<dbReference type="EMBL" id="SMLW01000592">
    <property type="protein sequence ID" value="MTI26669.1"/>
    <property type="molecule type" value="Genomic_DNA"/>
</dbReference>
<feature type="transmembrane region" description="Helical" evidence="1">
    <location>
        <begin position="15"/>
        <end position="34"/>
    </location>
</feature>
<feature type="transmembrane region" description="Helical" evidence="1">
    <location>
        <begin position="40"/>
        <end position="61"/>
    </location>
</feature>
<comment type="caution">
    <text evidence="2">The sequence shown here is derived from an EMBL/GenBank/DDBJ whole genome shotgun (WGS) entry which is preliminary data.</text>
</comment>
<evidence type="ECO:0000313" key="2">
    <source>
        <dbReference type="EMBL" id="MTI26669.1"/>
    </source>
</evidence>
<keyword evidence="1" id="KW-0472">Membrane</keyword>
<evidence type="ECO:0000313" key="3">
    <source>
        <dbReference type="Proteomes" id="UP000798808"/>
    </source>
</evidence>
<dbReference type="RefSeq" id="WP_155173680.1">
    <property type="nucleotide sequence ID" value="NZ_BAAAFL010000015.1"/>
</dbReference>
<keyword evidence="1" id="KW-1133">Transmembrane helix</keyword>
<gene>
    <name evidence="2" type="ORF">E1163_17070</name>
</gene>
<feature type="transmembrane region" description="Helical" evidence="1">
    <location>
        <begin position="73"/>
        <end position="100"/>
    </location>
</feature>
<reference evidence="2 3" key="1">
    <citation type="submission" date="2019-02" db="EMBL/GenBank/DDBJ databases">
        <authorList>
            <person name="Goldberg S.R."/>
            <person name="Haltli B.A."/>
            <person name="Correa H."/>
            <person name="Russell K.G."/>
        </authorList>
    </citation>
    <scope>NUCLEOTIDE SEQUENCE [LARGE SCALE GENOMIC DNA]</scope>
    <source>
        <strain evidence="2 3">JCM 16186</strain>
    </source>
</reference>